<dbReference type="EC" id="3.2.1.4" evidence="3"/>
<evidence type="ECO:0000256" key="7">
    <source>
        <dbReference type="ARBA" id="ARBA00023326"/>
    </source>
</evidence>
<evidence type="ECO:0000256" key="8">
    <source>
        <dbReference type="SAM" id="SignalP"/>
    </source>
</evidence>
<feature type="signal peptide" evidence="8">
    <location>
        <begin position="1"/>
        <end position="21"/>
    </location>
</feature>
<keyword evidence="4 9" id="KW-0378">Hydrolase</keyword>
<keyword evidence="5" id="KW-0136">Cellulose degradation</keyword>
<dbReference type="PRINTS" id="PR00735">
    <property type="entry name" value="GLHYDRLASE8"/>
</dbReference>
<protein>
    <recommendedName>
        <fullName evidence="3">cellulase</fullName>
        <ecNumber evidence="3">3.2.1.4</ecNumber>
    </recommendedName>
</protein>
<name>A0ABW4S6D0_9RHOB</name>
<organism evidence="9 10">
    <name type="scientific">Halodurantibacterium flavum</name>
    <dbReference type="NCBI Taxonomy" id="1382802"/>
    <lineage>
        <taxon>Bacteria</taxon>
        <taxon>Pseudomonadati</taxon>
        <taxon>Pseudomonadota</taxon>
        <taxon>Alphaproteobacteria</taxon>
        <taxon>Rhodobacterales</taxon>
        <taxon>Paracoccaceae</taxon>
        <taxon>Halodurantibacterium</taxon>
    </lineage>
</organism>
<dbReference type="SUPFAM" id="SSF48208">
    <property type="entry name" value="Six-hairpin glycosidases"/>
    <property type="match status" value="1"/>
</dbReference>
<dbReference type="GO" id="GO:0016787">
    <property type="term" value="F:hydrolase activity"/>
    <property type="evidence" value="ECO:0007669"/>
    <property type="project" value="UniProtKB-KW"/>
</dbReference>
<sequence>MIDRRRALSLALAAGASASLAGFGARRSEAQQAGAQQSGLVMSEHPLQQSWQAWKARYMTPEGRVIDDAQDDASHSEGQGYGLTLAVTFGDQDAFARIYEWTETNLTLRQDPLLAWRWHPDTYPPVPDRNNASDGDLFYAWALMRGGRLFGNPALTARANEIATTLASHCIVEHPDGGGRLLFLPAAAGFGTPDGFIINPSYYMARAMRELASAFGIGTLATCANDGLALLAQLGQAAQMPDWIEVTAQGMRPAEAFSADSGYEAMRVPLFLLWSGAQENAALATFSRAHEAAAGDEDGTPTRFDRLSGAVQERSAHVGYGALPALARCAASGMAGSSMPPFTDNQPYYPATLQLMTMIAQVEVYPRCVPI</sequence>
<keyword evidence="6" id="KW-0326">Glycosidase</keyword>
<dbReference type="EMBL" id="JBHUGH010000009">
    <property type="protein sequence ID" value="MFD1913071.1"/>
    <property type="molecule type" value="Genomic_DNA"/>
</dbReference>
<dbReference type="InterPro" id="IPR006311">
    <property type="entry name" value="TAT_signal"/>
</dbReference>
<evidence type="ECO:0000256" key="3">
    <source>
        <dbReference type="ARBA" id="ARBA00012601"/>
    </source>
</evidence>
<keyword evidence="7" id="KW-0624">Polysaccharide degradation</keyword>
<comment type="catalytic activity">
    <reaction evidence="1">
        <text>Endohydrolysis of (1-&gt;4)-beta-D-glucosidic linkages in cellulose, lichenin and cereal beta-D-glucans.</text>
        <dbReference type="EC" id="3.2.1.4"/>
    </reaction>
</comment>
<feature type="chain" id="PRO_5045615545" description="cellulase" evidence="8">
    <location>
        <begin position="22"/>
        <end position="371"/>
    </location>
</feature>
<dbReference type="Proteomes" id="UP001597353">
    <property type="component" value="Unassembled WGS sequence"/>
</dbReference>
<comment type="similarity">
    <text evidence="2">Belongs to the glycosyl hydrolase 8 (cellulase D) family.</text>
</comment>
<dbReference type="InterPro" id="IPR012341">
    <property type="entry name" value="6hp_glycosidase-like_sf"/>
</dbReference>
<dbReference type="RefSeq" id="WP_390262308.1">
    <property type="nucleotide sequence ID" value="NZ_JBHUGH010000009.1"/>
</dbReference>
<accession>A0ABW4S6D0</accession>
<dbReference type="InterPro" id="IPR008928">
    <property type="entry name" value="6-hairpin_glycosidase_sf"/>
</dbReference>
<dbReference type="Pfam" id="PF01270">
    <property type="entry name" value="Glyco_hydro_8"/>
    <property type="match status" value="1"/>
</dbReference>
<reference evidence="10" key="1">
    <citation type="journal article" date="2019" name="Int. J. Syst. Evol. Microbiol.">
        <title>The Global Catalogue of Microorganisms (GCM) 10K type strain sequencing project: providing services to taxonomists for standard genome sequencing and annotation.</title>
        <authorList>
            <consortium name="The Broad Institute Genomics Platform"/>
            <consortium name="The Broad Institute Genome Sequencing Center for Infectious Disease"/>
            <person name="Wu L."/>
            <person name="Ma J."/>
        </authorList>
    </citation>
    <scope>NUCLEOTIDE SEQUENCE [LARGE SCALE GENOMIC DNA]</scope>
    <source>
        <strain evidence="10">CGMCC 4.7242</strain>
    </source>
</reference>
<evidence type="ECO:0000313" key="10">
    <source>
        <dbReference type="Proteomes" id="UP001597353"/>
    </source>
</evidence>
<proteinExistence type="inferred from homology"/>
<keyword evidence="7" id="KW-0119">Carbohydrate metabolism</keyword>
<evidence type="ECO:0000313" key="9">
    <source>
        <dbReference type="EMBL" id="MFD1913071.1"/>
    </source>
</evidence>
<dbReference type="PROSITE" id="PS51318">
    <property type="entry name" value="TAT"/>
    <property type="match status" value="1"/>
</dbReference>
<dbReference type="Gene3D" id="1.50.10.10">
    <property type="match status" value="1"/>
</dbReference>
<evidence type="ECO:0000256" key="2">
    <source>
        <dbReference type="ARBA" id="ARBA00009209"/>
    </source>
</evidence>
<evidence type="ECO:0000256" key="1">
    <source>
        <dbReference type="ARBA" id="ARBA00000966"/>
    </source>
</evidence>
<comment type="caution">
    <text evidence="9">The sequence shown here is derived from an EMBL/GenBank/DDBJ whole genome shotgun (WGS) entry which is preliminary data.</text>
</comment>
<dbReference type="InterPro" id="IPR002037">
    <property type="entry name" value="Glyco_hydro_8"/>
</dbReference>
<keyword evidence="10" id="KW-1185">Reference proteome</keyword>
<evidence type="ECO:0000256" key="5">
    <source>
        <dbReference type="ARBA" id="ARBA00023001"/>
    </source>
</evidence>
<evidence type="ECO:0000256" key="4">
    <source>
        <dbReference type="ARBA" id="ARBA00022801"/>
    </source>
</evidence>
<gene>
    <name evidence="9" type="ORF">ACFSGJ_12690</name>
</gene>
<keyword evidence="8" id="KW-0732">Signal</keyword>
<evidence type="ECO:0000256" key="6">
    <source>
        <dbReference type="ARBA" id="ARBA00023295"/>
    </source>
</evidence>